<accession>A0A2W5A222</accession>
<dbReference type="Gene3D" id="1.10.3210.10">
    <property type="entry name" value="Hypothetical protein af1432"/>
    <property type="match status" value="1"/>
</dbReference>
<evidence type="ECO:0008006" key="3">
    <source>
        <dbReference type="Google" id="ProtNLM"/>
    </source>
</evidence>
<evidence type="ECO:0000313" key="1">
    <source>
        <dbReference type="EMBL" id="PZO88580.1"/>
    </source>
</evidence>
<sequence length="205" mass="23226">MKTKNRPWMQTARGGKFHLIKPEAAQVDIKDIAEALAKYSRFGGHTENFFYSIAQHNCLLVDLLPLAAKPYGLLHDAYAAYTGELIKPVQAALNAKAGYDLWSIFTADIKRATHEAFGLQWPPHHAVENMVREADRIMLATERRDVLADGPNWEIPLPAPDKKIIRAWTWVEAHENFLERFNTICKVRPDMVLAMKSFGRGQGES</sequence>
<comment type="caution">
    <text evidence="1">The sequence shown here is derived from an EMBL/GenBank/DDBJ whole genome shotgun (WGS) entry which is preliminary data.</text>
</comment>
<protein>
    <recommendedName>
        <fullName evidence="3">Phosphohydrolase</fullName>
    </recommendedName>
</protein>
<dbReference type="Proteomes" id="UP000249557">
    <property type="component" value="Unassembled WGS sequence"/>
</dbReference>
<organism evidence="1 2">
    <name type="scientific">Micavibrio aeruginosavorus</name>
    <dbReference type="NCBI Taxonomy" id="349221"/>
    <lineage>
        <taxon>Bacteria</taxon>
        <taxon>Pseudomonadati</taxon>
        <taxon>Bdellovibrionota</taxon>
        <taxon>Bdellovibrionia</taxon>
        <taxon>Bdellovibrionales</taxon>
        <taxon>Pseudobdellovibrionaceae</taxon>
        <taxon>Micavibrio</taxon>
    </lineage>
</organism>
<evidence type="ECO:0000313" key="2">
    <source>
        <dbReference type="Proteomes" id="UP000249557"/>
    </source>
</evidence>
<gene>
    <name evidence="1" type="ORF">DI626_01425</name>
</gene>
<dbReference type="SUPFAM" id="SSF109604">
    <property type="entry name" value="HD-domain/PDEase-like"/>
    <property type="match status" value="1"/>
</dbReference>
<proteinExistence type="predicted"/>
<dbReference type="AlphaFoldDB" id="A0A2W5A222"/>
<dbReference type="EMBL" id="QFNK01000013">
    <property type="protein sequence ID" value="PZO88580.1"/>
    <property type="molecule type" value="Genomic_DNA"/>
</dbReference>
<reference evidence="1 2" key="1">
    <citation type="submission" date="2017-08" db="EMBL/GenBank/DDBJ databases">
        <title>Infants hospitalized years apart are colonized by the same room-sourced microbial strains.</title>
        <authorList>
            <person name="Brooks B."/>
            <person name="Olm M.R."/>
            <person name="Firek B.A."/>
            <person name="Baker R."/>
            <person name="Thomas B.C."/>
            <person name="Morowitz M.J."/>
            <person name="Banfield J.F."/>
        </authorList>
    </citation>
    <scope>NUCLEOTIDE SEQUENCE [LARGE SCALE GENOMIC DNA]</scope>
    <source>
        <strain evidence="1">S2_018_000_R2_104</strain>
    </source>
</reference>
<name>A0A2W5A222_9BACT</name>